<accession>A0ABN2GD26</accession>
<keyword evidence="2" id="KW-1133">Transmembrane helix</keyword>
<feature type="transmembrane region" description="Helical" evidence="2">
    <location>
        <begin position="163"/>
        <end position="183"/>
    </location>
</feature>
<dbReference type="Pfam" id="PF19877">
    <property type="entry name" value="DUF6350"/>
    <property type="match status" value="1"/>
</dbReference>
<organism evidence="3 4">
    <name type="scientific">Fodinicola feengrottensis</name>
    <dbReference type="NCBI Taxonomy" id="435914"/>
    <lineage>
        <taxon>Bacteria</taxon>
        <taxon>Bacillati</taxon>
        <taxon>Actinomycetota</taxon>
        <taxon>Actinomycetes</taxon>
        <taxon>Mycobacteriales</taxon>
        <taxon>Fodinicola</taxon>
    </lineage>
</organism>
<feature type="transmembrane region" description="Helical" evidence="2">
    <location>
        <begin position="282"/>
        <end position="304"/>
    </location>
</feature>
<evidence type="ECO:0000313" key="4">
    <source>
        <dbReference type="Proteomes" id="UP001500618"/>
    </source>
</evidence>
<feature type="transmembrane region" description="Helical" evidence="2">
    <location>
        <begin position="248"/>
        <end position="270"/>
    </location>
</feature>
<feature type="transmembrane region" description="Helical" evidence="2">
    <location>
        <begin position="378"/>
        <end position="399"/>
    </location>
</feature>
<feature type="region of interest" description="Disordered" evidence="1">
    <location>
        <begin position="1"/>
        <end position="29"/>
    </location>
</feature>
<gene>
    <name evidence="3" type="ORF">GCM10009765_18450</name>
</gene>
<proteinExistence type="predicted"/>
<evidence type="ECO:0000256" key="2">
    <source>
        <dbReference type="SAM" id="Phobius"/>
    </source>
</evidence>
<dbReference type="Proteomes" id="UP001500618">
    <property type="component" value="Unassembled WGS sequence"/>
</dbReference>
<feature type="transmembrane region" description="Helical" evidence="2">
    <location>
        <begin position="203"/>
        <end position="228"/>
    </location>
</feature>
<sequence>MDRVTDLLEPGAAASGPRTTGEIPKPDPERRPVPLWLAAVSTTGWAVLTGMGPLVAVILLVWVADSSNGSRAVDAFRVGIGVWLLAHGATLQVGGVLVGLAPLLVTGMAGWQVVRAGANAARAVGANGLAMGAQVVAAVASCYTVVGAVAAVAVLGSPAQVPVLPAVSAVAALGLLGSAIGVLRVPDIRRDLLRRFPAPMLSVVRAGTAAAVAVLGAGAVVAAAGMVLNWQRTVTLMAGLDDGPIGVIGLWVVCVLYVPTVAIWGASYVLGPGFAVGAGTHVGLSGVALGPLPAVPLLGGIPAAAAPWPAYALLALPVAAGVGAALMVRRSHPGAATVPRFASAALTGLVAGVLLAAAALAAGGPLGSARLAEVGPSGWHVGVIGGLEVALGAVGLVGFEYARDWALRRWAGSRSEKPEADPVDSADSAEQPTEPVQPVQPTEPIQSVEAEEPAEPTLAQSTQLEPTVVEAAMVEHPEGVEPTADTEIPQA</sequence>
<evidence type="ECO:0000256" key="1">
    <source>
        <dbReference type="SAM" id="MobiDB-lite"/>
    </source>
</evidence>
<feature type="transmembrane region" description="Helical" evidence="2">
    <location>
        <begin position="135"/>
        <end position="157"/>
    </location>
</feature>
<comment type="caution">
    <text evidence="3">The sequence shown here is derived from an EMBL/GenBank/DDBJ whole genome shotgun (WGS) entry which is preliminary data.</text>
</comment>
<keyword evidence="2" id="KW-0472">Membrane</keyword>
<keyword evidence="2" id="KW-0812">Transmembrane</keyword>
<protein>
    <submittedName>
        <fullName evidence="3">Uncharacterized protein</fullName>
    </submittedName>
</protein>
<keyword evidence="4" id="KW-1185">Reference proteome</keyword>
<feature type="region of interest" description="Disordered" evidence="1">
    <location>
        <begin position="412"/>
        <end position="491"/>
    </location>
</feature>
<name>A0ABN2GD26_9ACTN</name>
<dbReference type="InterPro" id="IPR045931">
    <property type="entry name" value="DUF6350"/>
</dbReference>
<evidence type="ECO:0000313" key="3">
    <source>
        <dbReference type="EMBL" id="GAA1669289.1"/>
    </source>
</evidence>
<dbReference type="EMBL" id="BAAANY010000007">
    <property type="protein sequence ID" value="GAA1669289.1"/>
    <property type="molecule type" value="Genomic_DNA"/>
</dbReference>
<feature type="compositionally biased region" description="Low complexity" evidence="1">
    <location>
        <begin position="430"/>
        <end position="444"/>
    </location>
</feature>
<feature type="transmembrane region" description="Helical" evidence="2">
    <location>
        <begin position="84"/>
        <end position="114"/>
    </location>
</feature>
<reference evidence="3 4" key="1">
    <citation type="journal article" date="2019" name="Int. J. Syst. Evol. Microbiol.">
        <title>The Global Catalogue of Microorganisms (GCM) 10K type strain sequencing project: providing services to taxonomists for standard genome sequencing and annotation.</title>
        <authorList>
            <consortium name="The Broad Institute Genomics Platform"/>
            <consortium name="The Broad Institute Genome Sequencing Center for Infectious Disease"/>
            <person name="Wu L."/>
            <person name="Ma J."/>
        </authorList>
    </citation>
    <scope>NUCLEOTIDE SEQUENCE [LARGE SCALE GENOMIC DNA]</scope>
    <source>
        <strain evidence="3 4">JCM 14718</strain>
    </source>
</reference>
<feature type="transmembrane region" description="Helical" evidence="2">
    <location>
        <begin position="341"/>
        <end position="366"/>
    </location>
</feature>
<feature type="transmembrane region" description="Helical" evidence="2">
    <location>
        <begin position="35"/>
        <end position="64"/>
    </location>
</feature>
<feature type="transmembrane region" description="Helical" evidence="2">
    <location>
        <begin position="310"/>
        <end position="329"/>
    </location>
</feature>